<dbReference type="Gene3D" id="1.10.10.60">
    <property type="entry name" value="Homeodomain-like"/>
    <property type="match status" value="2"/>
</dbReference>
<dbReference type="SMART" id="SM00871">
    <property type="entry name" value="AraC_E_bind"/>
    <property type="match status" value="1"/>
</dbReference>
<dbReference type="PANTHER" id="PTHR40055:SF1">
    <property type="entry name" value="TRANSCRIPTIONAL REGULATOR YGIV-RELATED"/>
    <property type="match status" value="1"/>
</dbReference>
<dbReference type="EMBL" id="CP020373">
    <property type="protein sequence ID" value="AZQ12784.1"/>
    <property type="molecule type" value="Genomic_DNA"/>
</dbReference>
<dbReference type="InterPro" id="IPR011256">
    <property type="entry name" value="Reg_factor_effector_dom_sf"/>
</dbReference>
<dbReference type="SMART" id="SM00342">
    <property type="entry name" value="HTH_ARAC"/>
    <property type="match status" value="1"/>
</dbReference>
<dbReference type="Gene3D" id="3.20.80.10">
    <property type="entry name" value="Regulatory factor, effector binding domain"/>
    <property type="match status" value="1"/>
</dbReference>
<evidence type="ECO:0000256" key="1">
    <source>
        <dbReference type="ARBA" id="ARBA00023015"/>
    </source>
</evidence>
<keyword evidence="2" id="KW-0238">DNA-binding</keyword>
<proteinExistence type="predicted"/>
<dbReference type="Proteomes" id="UP000278437">
    <property type="component" value="Chromosome"/>
</dbReference>
<dbReference type="PRINTS" id="PR00032">
    <property type="entry name" value="HTHARAC"/>
</dbReference>
<protein>
    <submittedName>
        <fullName evidence="5">Right origin-binding protein</fullName>
    </submittedName>
</protein>
<dbReference type="SUPFAM" id="SSF46689">
    <property type="entry name" value="Homeodomain-like"/>
    <property type="match status" value="2"/>
</dbReference>
<dbReference type="PANTHER" id="PTHR40055">
    <property type="entry name" value="TRANSCRIPTIONAL REGULATOR YGIV-RELATED"/>
    <property type="match status" value="1"/>
</dbReference>
<sequence length="339" mass="37785">MIGLWHTGAVEMRLPESKRQAVKDTSETKRVKQKEMSSKISSELERALAATVPTGLDPRLARVCDYIGRHLDEDLSLDSLSRVGHLSRFHFHRLFAAGLGIPLGRFVQLQRLKRASFRLGFEHSMRVLDIALEAGFDSAEAFSRAFKRELGLSPSAFRQTPDWAQLHSVMDSIKVPPQGLTGTDMDIKLIEMPSRAVAWLEHKGNPARVLDTSARFIEWRKQTGLSPIASSRTFGIPNGDPATMPAQDFRFKVAGSVKATVPANPQGVENGEIAGGRYAVIRHLGSHATMDASIYGFFRDWLPQSGETVREAPLFFEYLNFVHQVDECDLITDIFVPLN</sequence>
<dbReference type="InterPro" id="IPR018062">
    <property type="entry name" value="HTH_AraC-typ_CS"/>
</dbReference>
<dbReference type="InterPro" id="IPR029442">
    <property type="entry name" value="GyrI-like"/>
</dbReference>
<gene>
    <name evidence="5" type="primary">rob</name>
    <name evidence="5" type="ORF">STH12_03732</name>
</gene>
<feature type="domain" description="HTH araC/xylS-type" evidence="4">
    <location>
        <begin position="61"/>
        <end position="160"/>
    </location>
</feature>
<accession>A0ABM7DSU7</accession>
<reference evidence="6" key="1">
    <citation type="submission" date="2017-03" db="EMBL/GenBank/DDBJ databases">
        <title>Full genome sequence of a non-lethal Shewanella isolate that potentiates virulence of Vibio parahaemolyticus causing acute hepatopancreatic necrosis disease (AHPND) in shrimp.</title>
        <authorList>
            <person name="Prachumwat A."/>
            <person name="Sritunyalucksana K."/>
        </authorList>
    </citation>
    <scope>NUCLEOTIDE SEQUENCE [LARGE SCALE GENOMIC DNA]</scope>
    <source>
        <strain evidence="6">TH2012</strain>
    </source>
</reference>
<keyword evidence="3" id="KW-0804">Transcription</keyword>
<dbReference type="SUPFAM" id="SSF55136">
    <property type="entry name" value="Probable bacterial effector-binding domain"/>
    <property type="match status" value="1"/>
</dbReference>
<evidence type="ECO:0000313" key="5">
    <source>
        <dbReference type="EMBL" id="AZQ12784.1"/>
    </source>
</evidence>
<dbReference type="InterPro" id="IPR010499">
    <property type="entry name" value="AraC_E-bd"/>
</dbReference>
<dbReference type="InterPro" id="IPR009057">
    <property type="entry name" value="Homeodomain-like_sf"/>
</dbReference>
<evidence type="ECO:0000313" key="6">
    <source>
        <dbReference type="Proteomes" id="UP000278437"/>
    </source>
</evidence>
<dbReference type="PROSITE" id="PS01124">
    <property type="entry name" value="HTH_ARAC_FAMILY_2"/>
    <property type="match status" value="1"/>
</dbReference>
<dbReference type="InterPro" id="IPR018060">
    <property type="entry name" value="HTH_AraC"/>
</dbReference>
<evidence type="ECO:0000256" key="3">
    <source>
        <dbReference type="ARBA" id="ARBA00023163"/>
    </source>
</evidence>
<dbReference type="Pfam" id="PF12833">
    <property type="entry name" value="HTH_18"/>
    <property type="match status" value="1"/>
</dbReference>
<dbReference type="PROSITE" id="PS00041">
    <property type="entry name" value="HTH_ARAC_FAMILY_1"/>
    <property type="match status" value="1"/>
</dbReference>
<dbReference type="Pfam" id="PF06445">
    <property type="entry name" value="GyrI-like"/>
    <property type="match status" value="1"/>
</dbReference>
<keyword evidence="1" id="KW-0805">Transcription regulation</keyword>
<evidence type="ECO:0000256" key="2">
    <source>
        <dbReference type="ARBA" id="ARBA00023125"/>
    </source>
</evidence>
<name>A0ABM7DSU7_9GAMM</name>
<dbReference type="InterPro" id="IPR050908">
    <property type="entry name" value="SmbC-like"/>
</dbReference>
<keyword evidence="6" id="KW-1185">Reference proteome</keyword>
<dbReference type="InterPro" id="IPR020449">
    <property type="entry name" value="Tscrpt_reg_AraC-type_HTH"/>
</dbReference>
<evidence type="ECO:0000259" key="4">
    <source>
        <dbReference type="PROSITE" id="PS01124"/>
    </source>
</evidence>
<organism evidence="5 6">
    <name type="scientific">Shewanella khirikhana</name>
    <dbReference type="NCBI Taxonomy" id="1965282"/>
    <lineage>
        <taxon>Bacteria</taxon>
        <taxon>Pseudomonadati</taxon>
        <taxon>Pseudomonadota</taxon>
        <taxon>Gammaproteobacteria</taxon>
        <taxon>Alteromonadales</taxon>
        <taxon>Shewanellaceae</taxon>
        <taxon>Shewanella</taxon>
    </lineage>
</organism>